<reference evidence="3" key="1">
    <citation type="journal article" date="2023" name="Mol. Phylogenet. Evol.">
        <title>Genome-scale phylogeny and comparative genomics of the fungal order Sordariales.</title>
        <authorList>
            <person name="Hensen N."/>
            <person name="Bonometti L."/>
            <person name="Westerberg I."/>
            <person name="Brannstrom I.O."/>
            <person name="Guillou S."/>
            <person name="Cros-Aarteil S."/>
            <person name="Calhoun S."/>
            <person name="Haridas S."/>
            <person name="Kuo A."/>
            <person name="Mondo S."/>
            <person name="Pangilinan J."/>
            <person name="Riley R."/>
            <person name="LaButti K."/>
            <person name="Andreopoulos B."/>
            <person name="Lipzen A."/>
            <person name="Chen C."/>
            <person name="Yan M."/>
            <person name="Daum C."/>
            <person name="Ng V."/>
            <person name="Clum A."/>
            <person name="Steindorff A."/>
            <person name="Ohm R.A."/>
            <person name="Martin F."/>
            <person name="Silar P."/>
            <person name="Natvig D.O."/>
            <person name="Lalanne C."/>
            <person name="Gautier V."/>
            <person name="Ament-Velasquez S.L."/>
            <person name="Kruys A."/>
            <person name="Hutchinson M.I."/>
            <person name="Powell A.J."/>
            <person name="Barry K."/>
            <person name="Miller A.N."/>
            <person name="Grigoriev I.V."/>
            <person name="Debuchy R."/>
            <person name="Gladieux P."/>
            <person name="Hiltunen Thoren M."/>
            <person name="Johannesson H."/>
        </authorList>
    </citation>
    <scope>NUCLEOTIDE SEQUENCE</scope>
    <source>
        <strain evidence="3">PSN309</strain>
    </source>
</reference>
<evidence type="ECO:0000313" key="4">
    <source>
        <dbReference type="Proteomes" id="UP001302126"/>
    </source>
</evidence>
<comment type="caution">
    <text evidence="3">The sequence shown here is derived from an EMBL/GenBank/DDBJ whole genome shotgun (WGS) entry which is preliminary data.</text>
</comment>
<dbReference type="AlphaFoldDB" id="A0AAN7ANK5"/>
<keyword evidence="2" id="KW-0732">Signal</keyword>
<evidence type="ECO:0000313" key="3">
    <source>
        <dbReference type="EMBL" id="KAK4193329.1"/>
    </source>
</evidence>
<sequence length="258" mass="27363">MLKPLFLCAATAARFASALEFTIAGGQIYTPGLAILNSPQPGTPLGGHTIEVSLDVSTNGRLPLPPYPENSPSQLHNITIFLYSYETGRNFTISNGTESATIASLGDIMTSEPGSTVKHVKWTWPDCLVGDGQPSEIDSARGVYNISIRQSFRLNGEEHYTVFDVPISVTNRIEESFDRPSCDELDNDLLTPEEVRESADDLPAMFAPGDSTTLETSGGSDGLAPGASGQGLGSAAARGWGERLSWLSVAGIAAVMLL</sequence>
<feature type="region of interest" description="Disordered" evidence="1">
    <location>
        <begin position="199"/>
        <end position="228"/>
    </location>
</feature>
<reference evidence="3" key="2">
    <citation type="submission" date="2023-05" db="EMBL/GenBank/DDBJ databases">
        <authorList>
            <consortium name="Lawrence Berkeley National Laboratory"/>
            <person name="Steindorff A."/>
            <person name="Hensen N."/>
            <person name="Bonometti L."/>
            <person name="Westerberg I."/>
            <person name="Brannstrom I.O."/>
            <person name="Guillou S."/>
            <person name="Cros-Aarteil S."/>
            <person name="Calhoun S."/>
            <person name="Haridas S."/>
            <person name="Kuo A."/>
            <person name="Mondo S."/>
            <person name="Pangilinan J."/>
            <person name="Riley R."/>
            <person name="Labutti K."/>
            <person name="Andreopoulos B."/>
            <person name="Lipzen A."/>
            <person name="Chen C."/>
            <person name="Yanf M."/>
            <person name="Daum C."/>
            <person name="Ng V."/>
            <person name="Clum A."/>
            <person name="Ohm R."/>
            <person name="Martin F."/>
            <person name="Silar P."/>
            <person name="Natvig D."/>
            <person name="Lalanne C."/>
            <person name="Gautier V."/>
            <person name="Ament-Velasquez S.L."/>
            <person name="Kruys A."/>
            <person name="Hutchinson M.I."/>
            <person name="Powell A.J."/>
            <person name="Barry K."/>
            <person name="Miller A.N."/>
            <person name="Grigoriev I.V."/>
            <person name="Debuchy R."/>
            <person name="Gladieux P."/>
            <person name="Thoren M.H."/>
            <person name="Johannesson H."/>
        </authorList>
    </citation>
    <scope>NUCLEOTIDE SEQUENCE</scope>
    <source>
        <strain evidence="3">PSN309</strain>
    </source>
</reference>
<proteinExistence type="predicted"/>
<evidence type="ECO:0000256" key="2">
    <source>
        <dbReference type="SAM" id="SignalP"/>
    </source>
</evidence>
<keyword evidence="4" id="KW-1185">Reference proteome</keyword>
<gene>
    <name evidence="3" type="ORF">QBC35DRAFT_102912</name>
</gene>
<dbReference type="Proteomes" id="UP001302126">
    <property type="component" value="Unassembled WGS sequence"/>
</dbReference>
<protein>
    <submittedName>
        <fullName evidence="3">Uncharacterized protein</fullName>
    </submittedName>
</protein>
<feature type="signal peptide" evidence="2">
    <location>
        <begin position="1"/>
        <end position="18"/>
    </location>
</feature>
<accession>A0AAN7ANK5</accession>
<evidence type="ECO:0000256" key="1">
    <source>
        <dbReference type="SAM" id="MobiDB-lite"/>
    </source>
</evidence>
<feature type="chain" id="PRO_5042822830" evidence="2">
    <location>
        <begin position="19"/>
        <end position="258"/>
    </location>
</feature>
<name>A0AAN7ANK5_9PEZI</name>
<organism evidence="3 4">
    <name type="scientific">Podospora australis</name>
    <dbReference type="NCBI Taxonomy" id="1536484"/>
    <lineage>
        <taxon>Eukaryota</taxon>
        <taxon>Fungi</taxon>
        <taxon>Dikarya</taxon>
        <taxon>Ascomycota</taxon>
        <taxon>Pezizomycotina</taxon>
        <taxon>Sordariomycetes</taxon>
        <taxon>Sordariomycetidae</taxon>
        <taxon>Sordariales</taxon>
        <taxon>Podosporaceae</taxon>
        <taxon>Podospora</taxon>
    </lineage>
</organism>
<dbReference type="EMBL" id="MU864351">
    <property type="protein sequence ID" value="KAK4193329.1"/>
    <property type="molecule type" value="Genomic_DNA"/>
</dbReference>